<dbReference type="KEGG" id="wma:WM2015_2548"/>
<dbReference type="PANTHER" id="PTHR42794:SF1">
    <property type="entry name" value="HEMIN IMPORT ATP-BINDING PROTEIN HMUV"/>
    <property type="match status" value="1"/>
</dbReference>
<dbReference type="GO" id="GO:0005524">
    <property type="term" value="F:ATP binding"/>
    <property type="evidence" value="ECO:0007669"/>
    <property type="project" value="UniProtKB-KW"/>
</dbReference>
<sequence>MSASSLLTARQLEVSIGQTRVVRGLDLQLEPGQSLGVLGRNGSGKTTLLRSLAGLHRPDRGELLLDGHPLQTLDRRHIARRLGMLLQHTNYAFEASCEAIALIGRHPHLGPLATESAEDHALARQALADVGLAELAERSCMDLSGGESRRLALATLLVQDPAIMLLDEPTNHLDPANQVAVLDVVIRRQRQSGRAAILALHDVNLATCYCSHVLMLHGDGEWRCGPTAELLNEAELSRLYGCRVRRVDDGQQQVFAVAGAR</sequence>
<evidence type="ECO:0000256" key="1">
    <source>
        <dbReference type="ARBA" id="ARBA00022448"/>
    </source>
</evidence>
<dbReference type="PROSITE" id="PS50893">
    <property type="entry name" value="ABC_TRANSPORTER_2"/>
    <property type="match status" value="1"/>
</dbReference>
<dbReference type="Gene3D" id="3.40.50.300">
    <property type="entry name" value="P-loop containing nucleotide triphosphate hydrolases"/>
    <property type="match status" value="1"/>
</dbReference>
<dbReference type="InterPro" id="IPR027417">
    <property type="entry name" value="P-loop_NTPase"/>
</dbReference>
<gene>
    <name evidence="6" type="ORF">WM2015_2548</name>
</gene>
<dbReference type="Pfam" id="PF00005">
    <property type="entry name" value="ABC_tran"/>
    <property type="match status" value="1"/>
</dbReference>
<evidence type="ECO:0000256" key="3">
    <source>
        <dbReference type="ARBA" id="ARBA00022840"/>
    </source>
</evidence>
<dbReference type="PANTHER" id="PTHR42794">
    <property type="entry name" value="HEMIN IMPORT ATP-BINDING PROTEIN HMUV"/>
    <property type="match status" value="1"/>
</dbReference>
<protein>
    <submittedName>
        <fullName evidence="6">ABC transporter</fullName>
    </submittedName>
</protein>
<reference evidence="6 7" key="1">
    <citation type="submission" date="2015-07" db="EMBL/GenBank/DDBJ databases">
        <authorList>
            <person name="Noorani M."/>
        </authorList>
    </citation>
    <scope>NUCLEOTIDE SEQUENCE [LARGE SCALE GENOMIC DNA]</scope>
    <source>
        <strain evidence="6 7">KCTC 42284</strain>
    </source>
</reference>
<evidence type="ECO:0000313" key="7">
    <source>
        <dbReference type="Proteomes" id="UP000066624"/>
    </source>
</evidence>
<evidence type="ECO:0000256" key="5">
    <source>
        <dbReference type="ARBA" id="ARBA00037066"/>
    </source>
</evidence>
<evidence type="ECO:0000256" key="2">
    <source>
        <dbReference type="ARBA" id="ARBA00022741"/>
    </source>
</evidence>
<dbReference type="EMBL" id="CP012154">
    <property type="protein sequence ID" value="AKS42906.1"/>
    <property type="molecule type" value="Genomic_DNA"/>
</dbReference>
<dbReference type="AlphaFoldDB" id="A0A0K0XZ58"/>
<comment type="function">
    <text evidence="5">Part of the ABC transporter complex HmuTUV involved in hemin import. Responsible for energy coupling to the transport system.</text>
</comment>
<dbReference type="Proteomes" id="UP000066624">
    <property type="component" value="Chromosome"/>
</dbReference>
<keyword evidence="2" id="KW-0547">Nucleotide-binding</keyword>
<keyword evidence="7" id="KW-1185">Reference proteome</keyword>
<accession>A0A0K0XZ58</accession>
<name>A0A0K0XZ58_9GAMM</name>
<dbReference type="InterPro" id="IPR003593">
    <property type="entry name" value="AAA+_ATPase"/>
</dbReference>
<dbReference type="PROSITE" id="PS00211">
    <property type="entry name" value="ABC_TRANSPORTER_1"/>
    <property type="match status" value="1"/>
</dbReference>
<dbReference type="STRING" id="1579979.WM2015_2548"/>
<evidence type="ECO:0000256" key="4">
    <source>
        <dbReference type="ARBA" id="ARBA00022967"/>
    </source>
</evidence>
<dbReference type="CDD" id="cd03214">
    <property type="entry name" value="ABC_Iron-Siderophores_B12_Hemin"/>
    <property type="match status" value="1"/>
</dbReference>
<organism evidence="6 7">
    <name type="scientific">Wenzhouxiangella marina</name>
    <dbReference type="NCBI Taxonomy" id="1579979"/>
    <lineage>
        <taxon>Bacteria</taxon>
        <taxon>Pseudomonadati</taxon>
        <taxon>Pseudomonadota</taxon>
        <taxon>Gammaproteobacteria</taxon>
        <taxon>Chromatiales</taxon>
        <taxon>Wenzhouxiangellaceae</taxon>
        <taxon>Wenzhouxiangella</taxon>
    </lineage>
</organism>
<dbReference type="InterPro" id="IPR017871">
    <property type="entry name" value="ABC_transporter-like_CS"/>
</dbReference>
<dbReference type="SUPFAM" id="SSF52540">
    <property type="entry name" value="P-loop containing nucleoside triphosphate hydrolases"/>
    <property type="match status" value="1"/>
</dbReference>
<keyword evidence="4" id="KW-1278">Translocase</keyword>
<dbReference type="RefSeq" id="WP_049726430.1">
    <property type="nucleotide sequence ID" value="NZ_CP012154.1"/>
</dbReference>
<dbReference type="InterPro" id="IPR003439">
    <property type="entry name" value="ABC_transporter-like_ATP-bd"/>
</dbReference>
<dbReference type="SMART" id="SM00382">
    <property type="entry name" value="AAA"/>
    <property type="match status" value="1"/>
</dbReference>
<proteinExistence type="predicted"/>
<dbReference type="OrthoDB" id="6461291at2"/>
<evidence type="ECO:0000313" key="6">
    <source>
        <dbReference type="EMBL" id="AKS42906.1"/>
    </source>
</evidence>
<keyword evidence="3" id="KW-0067">ATP-binding</keyword>
<dbReference type="GO" id="GO:0016887">
    <property type="term" value="F:ATP hydrolysis activity"/>
    <property type="evidence" value="ECO:0007669"/>
    <property type="project" value="InterPro"/>
</dbReference>
<keyword evidence="1" id="KW-0813">Transport</keyword>